<dbReference type="PROSITE" id="PS51233">
    <property type="entry name" value="VWFD"/>
    <property type="match status" value="1"/>
</dbReference>
<name>A0A1G7IGB6_9RHOB</name>
<dbReference type="Pfam" id="PF00353">
    <property type="entry name" value="HemolysinCabind"/>
    <property type="match status" value="2"/>
</dbReference>
<dbReference type="SMART" id="SM00539">
    <property type="entry name" value="NIDO"/>
    <property type="match status" value="1"/>
</dbReference>
<comment type="subcellular location">
    <subcellularLocation>
        <location evidence="1">Membrane</location>
    </subcellularLocation>
</comment>
<dbReference type="GO" id="GO:0016020">
    <property type="term" value="C:membrane"/>
    <property type="evidence" value="ECO:0007669"/>
    <property type="project" value="UniProtKB-SubCell"/>
</dbReference>
<dbReference type="Proteomes" id="UP000198922">
    <property type="component" value="Unassembled WGS sequence"/>
</dbReference>
<dbReference type="PRINTS" id="PR00313">
    <property type="entry name" value="CABNDNGRPT"/>
</dbReference>
<protein>
    <submittedName>
        <fullName evidence="5">Hemolysin-type calcium-binding repeat-containing protein</fullName>
    </submittedName>
</protein>
<dbReference type="InterPro" id="IPR003886">
    <property type="entry name" value="NIDO_dom"/>
</dbReference>
<evidence type="ECO:0000256" key="2">
    <source>
        <dbReference type="ARBA" id="ARBA00023136"/>
    </source>
</evidence>
<dbReference type="InterPro" id="IPR001343">
    <property type="entry name" value="Hemolysn_Ca-bd"/>
</dbReference>
<dbReference type="GO" id="GO:0005509">
    <property type="term" value="F:calcium ion binding"/>
    <property type="evidence" value="ECO:0007669"/>
    <property type="project" value="InterPro"/>
</dbReference>
<dbReference type="Pfam" id="PF06119">
    <property type="entry name" value="NIDO"/>
    <property type="match status" value="1"/>
</dbReference>
<organism evidence="5 6">
    <name type="scientific">Limimaricola pyoseonensis</name>
    <dbReference type="NCBI Taxonomy" id="521013"/>
    <lineage>
        <taxon>Bacteria</taxon>
        <taxon>Pseudomonadati</taxon>
        <taxon>Pseudomonadota</taxon>
        <taxon>Alphaproteobacteria</taxon>
        <taxon>Rhodobacterales</taxon>
        <taxon>Paracoccaceae</taxon>
        <taxon>Limimaricola</taxon>
    </lineage>
</organism>
<feature type="domain" description="VWFD" evidence="4">
    <location>
        <begin position="251"/>
        <end position="445"/>
    </location>
</feature>
<keyword evidence="6" id="KW-1185">Reference proteome</keyword>
<gene>
    <name evidence="5" type="ORF">SAMN04488567_3458</name>
</gene>
<reference evidence="6" key="1">
    <citation type="submission" date="2016-10" db="EMBL/GenBank/DDBJ databases">
        <authorList>
            <person name="Varghese N."/>
            <person name="Submissions S."/>
        </authorList>
    </citation>
    <scope>NUCLEOTIDE SEQUENCE [LARGE SCALE GENOMIC DNA]</scope>
    <source>
        <strain evidence="6">DSM 21424</strain>
    </source>
</reference>
<evidence type="ECO:0000256" key="1">
    <source>
        <dbReference type="ARBA" id="ARBA00004370"/>
    </source>
</evidence>
<dbReference type="InterPro" id="IPR011049">
    <property type="entry name" value="Serralysin-like_metalloprot_C"/>
</dbReference>
<dbReference type="Gene3D" id="1.10.3130.20">
    <property type="entry name" value="Phycobilisome linker domain"/>
    <property type="match status" value="2"/>
</dbReference>
<keyword evidence="2" id="KW-0472">Membrane</keyword>
<sequence length="921" mass="98575">MSTVQPGAISLLSGLGGDAGFGENILPANDDLSTSQIDLSPIFEDGINFFGNVYRGVWINNNGSITFDAPRAAFTPDVITGISNNPEITPFFGDVDTRGDAVGATAGGNSTGSNLVYYDFNEVTDQFIVTWDDVGYYEMRTDKLNAFQLILTDQGNGDFDIEFRYEDINWTTGEASGGIDGLGGEVARAGYTAGTGADGTFFELPASGNQDAILALDETEGNTGLTGRWKFPVRNGGIVESIVPLLSDDVTGAWTTGDPHLSTLDGVNYDFHAAGEYILLRDADGGDFAIQARMTPVGENASVNAAVATNLSGRSVMIDGTDPVPLSIDGVPVEVSDFSFVQVGNDRVYREGDTYIAVYAGEDGEVGNGDSQLRVTVFDGRVDIDIRLNTSLLGRLEGLLGDGDGNQTNDVALADGTPLARPFAFEDLYGQYRTDWRVADESESLFAYDDGESPSGFYLEDYPGELVTLDMLDAEVRAASEQAARNAGLVPGTASFDNAVLDFALTNDPSFLVSALNTPEENESVERILGTGAADLLTGGADVSAVFGRAGDDILIGNDGADRLFGEEGDDLLIGGSVRDVSTQDDARIYRLYEATLGRAPDTAGFENWTDRLASGEMQLSEIVSGFVRSREFQNTYGSLDDQGFVSLLYNNVLDRAPDQTGLNNWTARLEDGMSRERVVLGFSESAEFKIQTNAGAFAYSDSGVAAPHADDVYRLYRATLGREPDFAGLENWAGRLGAGTDFLAVTGGFVNSREFQNTYGDLGNAEFVSLLYNNVLGRSADAAGLENWTTRLDDGMTREAVVRGFSQSREFVIGTEDEFRSYMAAVEGDTFRGGAGDDLIYGGLGADTFIFGAADAGRDRVLQLDAWDTLSFTGFGYSDASEAVANMQSTGQDTVFSHDDVSITFMRTEIGLFEDLNILV</sequence>
<dbReference type="InterPro" id="IPR038255">
    <property type="entry name" value="PBS_linker_sf"/>
</dbReference>
<dbReference type="InterPro" id="IPR051495">
    <property type="entry name" value="Epithelial_Barrier/Signaling"/>
</dbReference>
<feature type="domain" description="NIDO" evidence="3">
    <location>
        <begin position="90"/>
        <end position="238"/>
    </location>
</feature>
<dbReference type="GO" id="GO:0007160">
    <property type="term" value="P:cell-matrix adhesion"/>
    <property type="evidence" value="ECO:0007669"/>
    <property type="project" value="InterPro"/>
</dbReference>
<dbReference type="PANTHER" id="PTHR13802">
    <property type="entry name" value="MUCIN 4-RELATED"/>
    <property type="match status" value="1"/>
</dbReference>
<dbReference type="Pfam" id="PF13946">
    <property type="entry name" value="DUF4214"/>
    <property type="match status" value="2"/>
</dbReference>
<dbReference type="RefSeq" id="WP_165612628.1">
    <property type="nucleotide sequence ID" value="NZ_FNAT01000007.1"/>
</dbReference>
<dbReference type="PROSITE" id="PS00330">
    <property type="entry name" value="HEMOLYSIN_CALCIUM"/>
    <property type="match status" value="1"/>
</dbReference>
<evidence type="ECO:0000313" key="5">
    <source>
        <dbReference type="EMBL" id="SDF11790.1"/>
    </source>
</evidence>
<dbReference type="EMBL" id="FNAT01000007">
    <property type="protein sequence ID" value="SDF11790.1"/>
    <property type="molecule type" value="Genomic_DNA"/>
</dbReference>
<dbReference type="InterPro" id="IPR018511">
    <property type="entry name" value="Hemolysin-typ_Ca-bd_CS"/>
</dbReference>
<accession>A0A1G7IGB6</accession>
<dbReference type="STRING" id="521013.SAMN04488567_3458"/>
<dbReference type="SMART" id="SM00216">
    <property type="entry name" value="VWD"/>
    <property type="match status" value="1"/>
</dbReference>
<evidence type="ECO:0000313" key="6">
    <source>
        <dbReference type="Proteomes" id="UP000198922"/>
    </source>
</evidence>
<dbReference type="Pfam" id="PF00094">
    <property type="entry name" value="VWD"/>
    <property type="match status" value="1"/>
</dbReference>
<dbReference type="SUPFAM" id="SSF51120">
    <property type="entry name" value="beta-Roll"/>
    <property type="match status" value="2"/>
</dbReference>
<evidence type="ECO:0000259" key="4">
    <source>
        <dbReference type="PROSITE" id="PS51233"/>
    </source>
</evidence>
<dbReference type="InterPro" id="IPR001846">
    <property type="entry name" value="VWF_type-D"/>
</dbReference>
<dbReference type="Gene3D" id="2.150.10.10">
    <property type="entry name" value="Serralysin-like metalloprotease, C-terminal"/>
    <property type="match status" value="2"/>
</dbReference>
<evidence type="ECO:0000259" key="3">
    <source>
        <dbReference type="PROSITE" id="PS51220"/>
    </source>
</evidence>
<dbReference type="PANTHER" id="PTHR13802:SF59">
    <property type="entry name" value="SUSHI DOMAIN-CONTAINING PROTEIN 2"/>
    <property type="match status" value="1"/>
</dbReference>
<dbReference type="PROSITE" id="PS51220">
    <property type="entry name" value="NIDO"/>
    <property type="match status" value="1"/>
</dbReference>
<dbReference type="AlphaFoldDB" id="A0A1G7IGB6"/>
<dbReference type="InterPro" id="IPR025282">
    <property type="entry name" value="DUF4214"/>
</dbReference>
<proteinExistence type="predicted"/>